<evidence type="ECO:0000259" key="2">
    <source>
        <dbReference type="Pfam" id="PF13649"/>
    </source>
</evidence>
<dbReference type="Proteomes" id="UP000051586">
    <property type="component" value="Unassembled WGS sequence"/>
</dbReference>
<organism evidence="3 4">
    <name type="scientific">Fructilactobacillus florum DSM 22689 = JCM 16035</name>
    <dbReference type="NCBI Taxonomy" id="1423745"/>
    <lineage>
        <taxon>Bacteria</taxon>
        <taxon>Bacillati</taxon>
        <taxon>Bacillota</taxon>
        <taxon>Bacilli</taxon>
        <taxon>Lactobacillales</taxon>
        <taxon>Lactobacillaceae</taxon>
        <taxon>Fructilactobacillus</taxon>
    </lineage>
</organism>
<dbReference type="Pfam" id="PF13649">
    <property type="entry name" value="Methyltransf_25"/>
    <property type="match status" value="1"/>
</dbReference>
<evidence type="ECO:0000256" key="1">
    <source>
        <dbReference type="ARBA" id="ARBA00022679"/>
    </source>
</evidence>
<dbReference type="InterPro" id="IPR041698">
    <property type="entry name" value="Methyltransf_25"/>
</dbReference>
<dbReference type="EMBL" id="AYZI01000003">
    <property type="protein sequence ID" value="KRM91828.1"/>
    <property type="molecule type" value="Genomic_DNA"/>
</dbReference>
<protein>
    <submittedName>
        <fullName evidence="3">Putative methyltransferase (Putative)</fullName>
    </submittedName>
</protein>
<gene>
    <name evidence="3" type="ORF">FC87_GL000653</name>
</gene>
<dbReference type="InterPro" id="IPR029063">
    <property type="entry name" value="SAM-dependent_MTases_sf"/>
</dbReference>
<reference evidence="3 4" key="1">
    <citation type="journal article" date="2015" name="Genome Announc.">
        <title>Expanding the biotechnology potential of lactobacilli through comparative genomics of 213 strains and associated genera.</title>
        <authorList>
            <person name="Sun Z."/>
            <person name="Harris H.M."/>
            <person name="McCann A."/>
            <person name="Guo C."/>
            <person name="Argimon S."/>
            <person name="Zhang W."/>
            <person name="Yang X."/>
            <person name="Jeffery I.B."/>
            <person name="Cooney J.C."/>
            <person name="Kagawa T.F."/>
            <person name="Liu W."/>
            <person name="Song Y."/>
            <person name="Salvetti E."/>
            <person name="Wrobel A."/>
            <person name="Rasinkangas P."/>
            <person name="Parkhill J."/>
            <person name="Rea M.C."/>
            <person name="O'Sullivan O."/>
            <person name="Ritari J."/>
            <person name="Douillard F.P."/>
            <person name="Paul Ross R."/>
            <person name="Yang R."/>
            <person name="Briner A.E."/>
            <person name="Felis G.E."/>
            <person name="de Vos W.M."/>
            <person name="Barrangou R."/>
            <person name="Klaenhammer T.R."/>
            <person name="Caufield P.W."/>
            <person name="Cui Y."/>
            <person name="Zhang H."/>
            <person name="O'Toole P.W."/>
        </authorList>
    </citation>
    <scope>NUCLEOTIDE SEQUENCE [LARGE SCALE GENOMIC DNA]</scope>
    <source>
        <strain evidence="3 4">DSM 22689</strain>
    </source>
</reference>
<keyword evidence="1 3" id="KW-0808">Transferase</keyword>
<dbReference type="Gene3D" id="3.40.50.150">
    <property type="entry name" value="Vaccinia Virus protein VP39"/>
    <property type="match status" value="1"/>
</dbReference>
<dbReference type="AlphaFoldDB" id="A0A0R2CPR2"/>
<dbReference type="CDD" id="cd02440">
    <property type="entry name" value="AdoMet_MTases"/>
    <property type="match status" value="1"/>
</dbReference>
<dbReference type="Gene3D" id="2.20.25.110">
    <property type="entry name" value="S-adenosyl-L-methionine-dependent methyltransferases"/>
    <property type="match status" value="1"/>
</dbReference>
<dbReference type="GO" id="GO:0032259">
    <property type="term" value="P:methylation"/>
    <property type="evidence" value="ECO:0007669"/>
    <property type="project" value="UniProtKB-KW"/>
</dbReference>
<proteinExistence type="predicted"/>
<sequence>MIYAEFASFYDQLFDERLYDRWLRFVQQTVPLPASVLDVACGTGQLLVRLQSAGFTVTGCDLSFEMLSLADQHLQAAGSENVLLVQANMLDLTDFPQFSAITCFDDSLCYLANQAEMQQVFQQVYQHLESGGKFLFDVITPYQTDQKYPGYMYNYHDEEQAFLWSSYAGKQEHSVDHELVFFKYEPAKQAFARYEELHHERTYPLTTYRRLLQAAGFSHVIVTSDFGENEPTPTTTRWFVVAEKRNA</sequence>
<dbReference type="STRING" id="1423745.GCA_001311215_00054"/>
<dbReference type="PATRIC" id="fig|1423745.4.peg.693"/>
<evidence type="ECO:0000313" key="4">
    <source>
        <dbReference type="Proteomes" id="UP000051586"/>
    </source>
</evidence>
<accession>A0A0R2CPR2</accession>
<keyword evidence="3" id="KW-0489">Methyltransferase</keyword>
<dbReference type="SUPFAM" id="SSF53335">
    <property type="entry name" value="S-adenosyl-L-methionine-dependent methyltransferases"/>
    <property type="match status" value="1"/>
</dbReference>
<evidence type="ECO:0000313" key="3">
    <source>
        <dbReference type="EMBL" id="KRM91828.1"/>
    </source>
</evidence>
<dbReference type="GO" id="GO:0008168">
    <property type="term" value="F:methyltransferase activity"/>
    <property type="evidence" value="ECO:0007669"/>
    <property type="project" value="UniProtKB-KW"/>
</dbReference>
<name>A0A0R2CPR2_9LACO</name>
<comment type="caution">
    <text evidence="3">The sequence shown here is derived from an EMBL/GenBank/DDBJ whole genome shotgun (WGS) entry which is preliminary data.</text>
</comment>
<dbReference type="RefSeq" id="WP_056961509.1">
    <property type="nucleotide sequence ID" value="NZ_AYZI01000003.1"/>
</dbReference>
<feature type="domain" description="Methyltransferase" evidence="2">
    <location>
        <begin position="36"/>
        <end position="132"/>
    </location>
</feature>
<dbReference type="PANTHER" id="PTHR43861">
    <property type="entry name" value="TRANS-ACONITATE 2-METHYLTRANSFERASE-RELATED"/>
    <property type="match status" value="1"/>
</dbReference>